<dbReference type="AlphaFoldDB" id="A0A4Z2EES4"/>
<evidence type="ECO:0000313" key="3">
    <source>
        <dbReference type="Proteomes" id="UP000314294"/>
    </source>
</evidence>
<name>A0A4Z2EES4_9TELE</name>
<evidence type="ECO:0000256" key="1">
    <source>
        <dbReference type="SAM" id="MobiDB-lite"/>
    </source>
</evidence>
<dbReference type="Proteomes" id="UP000314294">
    <property type="component" value="Unassembled WGS sequence"/>
</dbReference>
<keyword evidence="3" id="KW-1185">Reference proteome</keyword>
<dbReference type="EMBL" id="SRLO01008392">
    <property type="protein sequence ID" value="TNN27376.1"/>
    <property type="molecule type" value="Genomic_DNA"/>
</dbReference>
<sequence length="63" mass="6909">MVRPVSCASCFFCSSDGSLMTQQQREDLNRLPVCVTSSIKPSGHASPLHPDDNTVFIESKHSE</sequence>
<comment type="caution">
    <text evidence="2">The sequence shown here is derived from an EMBL/GenBank/DDBJ whole genome shotgun (WGS) entry which is preliminary data.</text>
</comment>
<proteinExistence type="predicted"/>
<feature type="region of interest" description="Disordered" evidence="1">
    <location>
        <begin position="41"/>
        <end position="63"/>
    </location>
</feature>
<reference evidence="2 3" key="1">
    <citation type="submission" date="2019-03" db="EMBL/GenBank/DDBJ databases">
        <title>First draft genome of Liparis tanakae, snailfish: a comprehensive survey of snailfish specific genes.</title>
        <authorList>
            <person name="Kim W."/>
            <person name="Song I."/>
            <person name="Jeong J.-H."/>
            <person name="Kim D."/>
            <person name="Kim S."/>
            <person name="Ryu S."/>
            <person name="Song J.Y."/>
            <person name="Lee S.K."/>
        </authorList>
    </citation>
    <scope>NUCLEOTIDE SEQUENCE [LARGE SCALE GENOMIC DNA]</scope>
    <source>
        <tissue evidence="2">Muscle</tissue>
    </source>
</reference>
<organism evidence="2 3">
    <name type="scientific">Liparis tanakae</name>
    <name type="common">Tanaka's snailfish</name>
    <dbReference type="NCBI Taxonomy" id="230148"/>
    <lineage>
        <taxon>Eukaryota</taxon>
        <taxon>Metazoa</taxon>
        <taxon>Chordata</taxon>
        <taxon>Craniata</taxon>
        <taxon>Vertebrata</taxon>
        <taxon>Euteleostomi</taxon>
        <taxon>Actinopterygii</taxon>
        <taxon>Neopterygii</taxon>
        <taxon>Teleostei</taxon>
        <taxon>Neoteleostei</taxon>
        <taxon>Acanthomorphata</taxon>
        <taxon>Eupercaria</taxon>
        <taxon>Perciformes</taxon>
        <taxon>Cottioidei</taxon>
        <taxon>Cottales</taxon>
        <taxon>Liparidae</taxon>
        <taxon>Liparis</taxon>
    </lineage>
</organism>
<evidence type="ECO:0000313" key="2">
    <source>
        <dbReference type="EMBL" id="TNN27376.1"/>
    </source>
</evidence>
<protein>
    <submittedName>
        <fullName evidence="2">Uncharacterized protein</fullName>
    </submittedName>
</protein>
<gene>
    <name evidence="2" type="ORF">EYF80_062480</name>
</gene>
<accession>A0A4Z2EES4</accession>